<geneLocation type="plasmid" evidence="1 2">
    <name>unnamed5</name>
</geneLocation>
<protein>
    <recommendedName>
        <fullName evidence="3">DUF1403 family protein</fullName>
    </recommendedName>
</protein>
<evidence type="ECO:0000313" key="1">
    <source>
        <dbReference type="EMBL" id="AWU97932.1"/>
    </source>
</evidence>
<dbReference type="EMBL" id="CP029835">
    <property type="protein sequence ID" value="AWU97932.1"/>
    <property type="molecule type" value="Genomic_DNA"/>
</dbReference>
<dbReference type="KEGG" id="azm:DM194_27000"/>
<reference evidence="1 2" key="1">
    <citation type="submission" date="2018-06" db="EMBL/GenBank/DDBJ databases">
        <title>Complete genome sequencing of Azospirillum sp. M2T2B2.</title>
        <authorList>
            <person name="Heo J."/>
            <person name="Kim S.-J."/>
            <person name="Kwon S.-W."/>
            <person name="Anandham R."/>
        </authorList>
    </citation>
    <scope>NUCLEOTIDE SEQUENCE [LARGE SCALE GENOMIC DNA]</scope>
    <source>
        <strain evidence="1 2">M2T2B2</strain>
        <plasmid evidence="1 2">unnamed5</plasmid>
    </source>
</reference>
<dbReference type="AlphaFoldDB" id="A0A2U9SEI7"/>
<keyword evidence="1" id="KW-0614">Plasmid</keyword>
<evidence type="ECO:0008006" key="3">
    <source>
        <dbReference type="Google" id="ProtNLM"/>
    </source>
</evidence>
<evidence type="ECO:0000313" key="2">
    <source>
        <dbReference type="Proteomes" id="UP000249605"/>
    </source>
</evidence>
<dbReference type="Pfam" id="PF07183">
    <property type="entry name" value="DUF1403"/>
    <property type="match status" value="1"/>
</dbReference>
<keyword evidence="2" id="KW-1185">Reference proteome</keyword>
<sequence length="88" mass="9665">MLRGSARALDRFVLLGHRAAALQAVRPRLRARAAGRVVDRLLARDALSVAGVRDLIPERAARRLFDRLVALGAVRELTGRPTARLYGL</sequence>
<dbReference type="OrthoDB" id="7865302at2"/>
<gene>
    <name evidence="1" type="ORF">DM194_27000</name>
</gene>
<organism evidence="1 2">
    <name type="scientific">Azospirillum ramasamyi</name>
    <dbReference type="NCBI Taxonomy" id="682998"/>
    <lineage>
        <taxon>Bacteria</taxon>
        <taxon>Pseudomonadati</taxon>
        <taxon>Pseudomonadota</taxon>
        <taxon>Alphaproteobacteria</taxon>
        <taxon>Rhodospirillales</taxon>
        <taxon>Azospirillaceae</taxon>
        <taxon>Azospirillum</taxon>
    </lineage>
</organism>
<name>A0A2U9SEI7_9PROT</name>
<dbReference type="InterPro" id="IPR009843">
    <property type="entry name" value="DUF1403"/>
</dbReference>
<proteinExistence type="predicted"/>
<accession>A0A2U9SEI7</accession>
<dbReference type="RefSeq" id="WP_111070725.1">
    <property type="nucleotide sequence ID" value="NZ_CP029835.1"/>
</dbReference>
<dbReference type="Proteomes" id="UP000249605">
    <property type="component" value="Plasmid unnamed5"/>
</dbReference>